<sequence length="200" mass="22071">MARNKDQGARRAQLGEAAARALLNRGLEGLRLRDVAEEAGVTSAAVLYYYEDLDALMYETFQQAMERFCREREAAAERHADARERLAGCIASGVASGPQDRLPRLLFEYWPRTLRDPKAAALDSVLTERQIGVYQGILVLGEAQGHFTLTDPARLVAANFVAMEDGYQMDVLAGRRSPREVITALHSYARAATGYLPDAP</sequence>
<evidence type="ECO:0000313" key="7">
    <source>
        <dbReference type="Proteomes" id="UP001611339"/>
    </source>
</evidence>
<dbReference type="PANTHER" id="PTHR30055">
    <property type="entry name" value="HTH-TYPE TRANSCRIPTIONAL REGULATOR RUTR"/>
    <property type="match status" value="1"/>
</dbReference>
<dbReference type="PROSITE" id="PS50977">
    <property type="entry name" value="HTH_TETR_2"/>
    <property type="match status" value="1"/>
</dbReference>
<keyword evidence="2 4" id="KW-0238">DNA-binding</keyword>
<dbReference type="InterPro" id="IPR001647">
    <property type="entry name" value="HTH_TetR"/>
</dbReference>
<evidence type="ECO:0000313" key="6">
    <source>
        <dbReference type="EMBL" id="MFI1716908.1"/>
    </source>
</evidence>
<evidence type="ECO:0000256" key="4">
    <source>
        <dbReference type="PROSITE-ProRule" id="PRU00335"/>
    </source>
</evidence>
<dbReference type="SUPFAM" id="SSF48498">
    <property type="entry name" value="Tetracyclin repressor-like, C-terminal domain"/>
    <property type="match status" value="1"/>
</dbReference>
<accession>A0ABW7UDV8</accession>
<dbReference type="Gene3D" id="1.10.357.10">
    <property type="entry name" value="Tetracycline Repressor, domain 2"/>
    <property type="match status" value="1"/>
</dbReference>
<evidence type="ECO:0000256" key="3">
    <source>
        <dbReference type="ARBA" id="ARBA00023163"/>
    </source>
</evidence>
<dbReference type="InterPro" id="IPR036271">
    <property type="entry name" value="Tet_transcr_reg_TetR-rel_C_sf"/>
</dbReference>
<evidence type="ECO:0000256" key="1">
    <source>
        <dbReference type="ARBA" id="ARBA00023015"/>
    </source>
</evidence>
<reference evidence="6 7" key="1">
    <citation type="submission" date="2024-10" db="EMBL/GenBank/DDBJ databases">
        <title>The Natural Products Discovery Center: Release of the First 8490 Sequenced Strains for Exploring Actinobacteria Biosynthetic Diversity.</title>
        <authorList>
            <person name="Kalkreuter E."/>
            <person name="Kautsar S.A."/>
            <person name="Yang D."/>
            <person name="Bader C.D."/>
            <person name="Teijaro C.N."/>
            <person name="Fluegel L."/>
            <person name="Davis C.M."/>
            <person name="Simpson J.R."/>
            <person name="Lauterbach L."/>
            <person name="Steele A.D."/>
            <person name="Gui C."/>
            <person name="Meng S."/>
            <person name="Li G."/>
            <person name="Viehrig K."/>
            <person name="Ye F."/>
            <person name="Su P."/>
            <person name="Kiefer A.F."/>
            <person name="Nichols A."/>
            <person name="Cepeda A.J."/>
            <person name="Yan W."/>
            <person name="Fan B."/>
            <person name="Jiang Y."/>
            <person name="Adhikari A."/>
            <person name="Zheng C.-J."/>
            <person name="Schuster L."/>
            <person name="Cowan T.M."/>
            <person name="Smanski M.J."/>
            <person name="Chevrette M.G."/>
            <person name="De Carvalho L.P.S."/>
            <person name="Shen B."/>
        </authorList>
    </citation>
    <scope>NUCLEOTIDE SEQUENCE [LARGE SCALE GENOMIC DNA]</scope>
    <source>
        <strain evidence="6 7">NPDC020602</strain>
    </source>
</reference>
<dbReference type="PANTHER" id="PTHR30055:SF234">
    <property type="entry name" value="HTH-TYPE TRANSCRIPTIONAL REGULATOR BETI"/>
    <property type="match status" value="1"/>
</dbReference>
<dbReference type="EMBL" id="JBIRUI010000012">
    <property type="protein sequence ID" value="MFI1716908.1"/>
    <property type="molecule type" value="Genomic_DNA"/>
</dbReference>
<evidence type="ECO:0000256" key="2">
    <source>
        <dbReference type="ARBA" id="ARBA00023125"/>
    </source>
</evidence>
<gene>
    <name evidence="6" type="ORF">ACH407_25470</name>
</gene>
<dbReference type="SUPFAM" id="SSF46689">
    <property type="entry name" value="Homeodomain-like"/>
    <property type="match status" value="1"/>
</dbReference>
<proteinExistence type="predicted"/>
<evidence type="ECO:0000259" key="5">
    <source>
        <dbReference type="PROSITE" id="PS50977"/>
    </source>
</evidence>
<comment type="caution">
    <text evidence="6">The sequence shown here is derived from an EMBL/GenBank/DDBJ whole genome shotgun (WGS) entry which is preliminary data.</text>
</comment>
<dbReference type="InterPro" id="IPR050109">
    <property type="entry name" value="HTH-type_TetR-like_transc_reg"/>
</dbReference>
<feature type="DNA-binding region" description="H-T-H motif" evidence="4">
    <location>
        <begin position="31"/>
        <end position="50"/>
    </location>
</feature>
<name>A0ABW7UDV8_9ACTN</name>
<dbReference type="InterPro" id="IPR009057">
    <property type="entry name" value="Homeodomain-like_sf"/>
</dbReference>
<keyword evidence="7" id="KW-1185">Reference proteome</keyword>
<dbReference type="Proteomes" id="UP001611339">
    <property type="component" value="Unassembled WGS sequence"/>
</dbReference>
<keyword evidence="3" id="KW-0804">Transcription</keyword>
<protein>
    <submittedName>
        <fullName evidence="6">TetR/AcrR family transcriptional regulator</fullName>
    </submittedName>
</protein>
<dbReference type="Pfam" id="PF00440">
    <property type="entry name" value="TetR_N"/>
    <property type="match status" value="1"/>
</dbReference>
<organism evidence="6 7">
    <name type="scientific">Streptomyces litmocidini</name>
    <dbReference type="NCBI Taxonomy" id="67318"/>
    <lineage>
        <taxon>Bacteria</taxon>
        <taxon>Bacillati</taxon>
        <taxon>Actinomycetota</taxon>
        <taxon>Actinomycetes</taxon>
        <taxon>Kitasatosporales</taxon>
        <taxon>Streptomycetaceae</taxon>
        <taxon>Streptomyces</taxon>
    </lineage>
</organism>
<dbReference type="RefSeq" id="WP_398711131.1">
    <property type="nucleotide sequence ID" value="NZ_JBIRUI010000012.1"/>
</dbReference>
<keyword evidence="1" id="KW-0805">Transcription regulation</keyword>
<feature type="domain" description="HTH tetR-type" evidence="5">
    <location>
        <begin position="8"/>
        <end position="68"/>
    </location>
</feature>